<dbReference type="InterPro" id="IPR044005">
    <property type="entry name" value="DZR_2"/>
</dbReference>
<dbReference type="EMBL" id="CP001339">
    <property type="protein sequence ID" value="ACL71232.1"/>
    <property type="molecule type" value="Genomic_DNA"/>
</dbReference>
<gene>
    <name evidence="4" type="ordered locus">Tgr7_0129</name>
</gene>
<evidence type="ECO:0000259" key="3">
    <source>
        <dbReference type="Pfam" id="PF18912"/>
    </source>
</evidence>
<evidence type="ECO:0000259" key="2">
    <source>
        <dbReference type="Pfam" id="PF00156"/>
    </source>
</evidence>
<dbReference type="PANTHER" id="PTHR47505:SF1">
    <property type="entry name" value="DNA UTILIZATION PROTEIN YHGH"/>
    <property type="match status" value="1"/>
</dbReference>
<dbReference type="InterPro" id="IPR000836">
    <property type="entry name" value="PRTase_dom"/>
</dbReference>
<dbReference type="InterPro" id="IPR051910">
    <property type="entry name" value="ComF/GntX_DNA_util-trans"/>
</dbReference>
<dbReference type="AlphaFoldDB" id="B8GTH2"/>
<dbReference type="Pfam" id="PF00156">
    <property type="entry name" value="Pribosyltran"/>
    <property type="match status" value="1"/>
</dbReference>
<dbReference type="PANTHER" id="PTHR47505">
    <property type="entry name" value="DNA UTILIZATION PROTEIN YHGH"/>
    <property type="match status" value="1"/>
</dbReference>
<dbReference type="SUPFAM" id="SSF53271">
    <property type="entry name" value="PRTase-like"/>
    <property type="match status" value="1"/>
</dbReference>
<protein>
    <submittedName>
        <fullName evidence="4">Competence protein F</fullName>
    </submittedName>
</protein>
<evidence type="ECO:0000313" key="4">
    <source>
        <dbReference type="EMBL" id="ACL71232.1"/>
    </source>
</evidence>
<keyword evidence="5" id="KW-1185">Reference proteome</keyword>
<sequence>MEDTGKVSAGGLLGALLRWLYPPVCLLCRAPGAGDLDLCPGCRGDLPWFGHGCPACARPLPPGAGPLCGACLKRPPPFDATHALFHYAAPVDRLITGLKYRGRLSHARLLGELWASHAPVTDPPDLLLPVPLHPERLRERGFNQSLELARPLSRRLGIPLETGLLQRVRPTRAQQGLKGKERRRNVRAAFEIAAGTVPAHVAIIDDVMTTGSTVGEIARQLKRAGAERVEVWVLARA</sequence>
<proteinExistence type="inferred from homology"/>
<feature type="domain" description="Double zinc ribbon" evidence="3">
    <location>
        <begin position="16"/>
        <end position="72"/>
    </location>
</feature>
<name>B8GTH2_THISH</name>
<dbReference type="Pfam" id="PF18912">
    <property type="entry name" value="DZR_2"/>
    <property type="match status" value="1"/>
</dbReference>
<accession>B8GTH2</accession>
<evidence type="ECO:0000256" key="1">
    <source>
        <dbReference type="ARBA" id="ARBA00008007"/>
    </source>
</evidence>
<dbReference type="CDD" id="cd06223">
    <property type="entry name" value="PRTases_typeI"/>
    <property type="match status" value="1"/>
</dbReference>
<dbReference type="eggNOG" id="COG1040">
    <property type="taxonomic scope" value="Bacteria"/>
</dbReference>
<dbReference type="Gene3D" id="3.40.50.2020">
    <property type="match status" value="1"/>
</dbReference>
<reference evidence="4 5" key="1">
    <citation type="journal article" date="2011" name="Stand. Genomic Sci.">
        <title>Complete genome sequence of 'Thioalkalivibrio sulfidophilus' HL-EbGr7.</title>
        <authorList>
            <person name="Muyzer G."/>
            <person name="Sorokin D.Y."/>
            <person name="Mavromatis K."/>
            <person name="Lapidus A."/>
            <person name="Clum A."/>
            <person name="Ivanova N."/>
            <person name="Pati A."/>
            <person name="d'Haeseleer P."/>
            <person name="Woyke T."/>
            <person name="Kyrpides N.C."/>
        </authorList>
    </citation>
    <scope>NUCLEOTIDE SEQUENCE [LARGE SCALE GENOMIC DNA]</scope>
    <source>
        <strain evidence="4 5">HL-EbGR7</strain>
    </source>
</reference>
<dbReference type="Proteomes" id="UP000002383">
    <property type="component" value="Chromosome"/>
</dbReference>
<dbReference type="HOGENOM" id="CLU_054549_0_0_6"/>
<dbReference type="InterPro" id="IPR029057">
    <property type="entry name" value="PRTase-like"/>
</dbReference>
<dbReference type="RefSeq" id="WP_012636721.1">
    <property type="nucleotide sequence ID" value="NC_011901.1"/>
</dbReference>
<feature type="domain" description="Phosphoribosyltransferase" evidence="2">
    <location>
        <begin position="145"/>
        <end position="235"/>
    </location>
</feature>
<evidence type="ECO:0000313" key="5">
    <source>
        <dbReference type="Proteomes" id="UP000002383"/>
    </source>
</evidence>
<dbReference type="STRING" id="396588.Tgr7_0129"/>
<dbReference type="OrthoDB" id="9793412at2"/>
<organism evidence="4 5">
    <name type="scientific">Thioalkalivibrio sulfidiphilus (strain HL-EbGR7)</name>
    <dbReference type="NCBI Taxonomy" id="396588"/>
    <lineage>
        <taxon>Bacteria</taxon>
        <taxon>Pseudomonadati</taxon>
        <taxon>Pseudomonadota</taxon>
        <taxon>Gammaproteobacteria</taxon>
        <taxon>Chromatiales</taxon>
        <taxon>Ectothiorhodospiraceae</taxon>
        <taxon>Thioalkalivibrio</taxon>
    </lineage>
</organism>
<dbReference type="KEGG" id="tgr:Tgr7_0129"/>
<comment type="similarity">
    <text evidence="1">Belongs to the ComF/GntX family.</text>
</comment>